<protein>
    <submittedName>
        <fullName evidence="1">Uncharacterized protein</fullName>
    </submittedName>
</protein>
<name>A0A653BL20_CALMS</name>
<proteinExistence type="predicted"/>
<evidence type="ECO:0000313" key="2">
    <source>
        <dbReference type="Proteomes" id="UP000410492"/>
    </source>
</evidence>
<evidence type="ECO:0000313" key="1">
    <source>
        <dbReference type="EMBL" id="VEN36080.1"/>
    </source>
</evidence>
<accession>A0A653BL20</accession>
<organism evidence="1 2">
    <name type="scientific">Callosobruchus maculatus</name>
    <name type="common">Southern cowpea weevil</name>
    <name type="synonym">Pulse bruchid</name>
    <dbReference type="NCBI Taxonomy" id="64391"/>
    <lineage>
        <taxon>Eukaryota</taxon>
        <taxon>Metazoa</taxon>
        <taxon>Ecdysozoa</taxon>
        <taxon>Arthropoda</taxon>
        <taxon>Hexapoda</taxon>
        <taxon>Insecta</taxon>
        <taxon>Pterygota</taxon>
        <taxon>Neoptera</taxon>
        <taxon>Endopterygota</taxon>
        <taxon>Coleoptera</taxon>
        <taxon>Polyphaga</taxon>
        <taxon>Cucujiformia</taxon>
        <taxon>Chrysomeloidea</taxon>
        <taxon>Chrysomelidae</taxon>
        <taxon>Bruchinae</taxon>
        <taxon>Bruchini</taxon>
        <taxon>Callosobruchus</taxon>
    </lineage>
</organism>
<feature type="non-terminal residue" evidence="1">
    <location>
        <position position="35"/>
    </location>
</feature>
<dbReference type="AlphaFoldDB" id="A0A653BL20"/>
<dbReference type="OrthoDB" id="6282239at2759"/>
<keyword evidence="2" id="KW-1185">Reference proteome</keyword>
<reference evidence="1 2" key="1">
    <citation type="submission" date="2019-01" db="EMBL/GenBank/DDBJ databases">
        <authorList>
            <person name="Sayadi A."/>
        </authorList>
    </citation>
    <scope>NUCLEOTIDE SEQUENCE [LARGE SCALE GENOMIC DNA]</scope>
</reference>
<dbReference type="EMBL" id="CAACVG010002136">
    <property type="protein sequence ID" value="VEN36080.1"/>
    <property type="molecule type" value="Genomic_DNA"/>
</dbReference>
<sequence length="35" mass="4125">MYKKSFKLPDDIFLVDLDSNKMITPYEIPPLPEPE</sequence>
<gene>
    <name evidence="1" type="ORF">CALMAC_LOCUS1798</name>
</gene>
<dbReference type="Proteomes" id="UP000410492">
    <property type="component" value="Unassembled WGS sequence"/>
</dbReference>